<dbReference type="Proteomes" id="UP000094469">
    <property type="component" value="Unassembled WGS sequence"/>
</dbReference>
<evidence type="ECO:0000313" key="2">
    <source>
        <dbReference type="Proteomes" id="UP000094469"/>
    </source>
</evidence>
<dbReference type="EMBL" id="MIKC01000006">
    <property type="protein sequence ID" value="OEG23242.1"/>
    <property type="molecule type" value="Genomic_DNA"/>
</dbReference>
<dbReference type="GO" id="GO:0006313">
    <property type="term" value="P:DNA transposition"/>
    <property type="evidence" value="ECO:0007669"/>
    <property type="project" value="InterPro"/>
</dbReference>
<gene>
    <name evidence="1" type="ORF">BCR24_13085</name>
</gene>
<dbReference type="RefSeq" id="WP_069639435.1">
    <property type="nucleotide sequence ID" value="NZ_JAFBEZ010000014.1"/>
</dbReference>
<protein>
    <submittedName>
        <fullName evidence="1">Transposase</fullName>
    </submittedName>
</protein>
<dbReference type="AlphaFoldDB" id="A0A1E5HE67"/>
<proteinExistence type="predicted"/>
<evidence type="ECO:0000313" key="1">
    <source>
        <dbReference type="EMBL" id="OEG23242.1"/>
    </source>
</evidence>
<accession>A0A1E5HE67</accession>
<keyword evidence="2" id="KW-1185">Reference proteome</keyword>
<dbReference type="SUPFAM" id="SSF46689">
    <property type="entry name" value="Homeodomain-like"/>
    <property type="match status" value="1"/>
</dbReference>
<dbReference type="OrthoDB" id="9781005at2"/>
<name>A0A1E5HE67_9ENTE</name>
<dbReference type="InterPro" id="IPR009057">
    <property type="entry name" value="Homeodomain-like_sf"/>
</dbReference>
<organism evidence="1 2">
    <name type="scientific">Enterococcus ureilyticus</name>
    <dbReference type="NCBI Taxonomy" id="1131292"/>
    <lineage>
        <taxon>Bacteria</taxon>
        <taxon>Bacillati</taxon>
        <taxon>Bacillota</taxon>
        <taxon>Bacilli</taxon>
        <taxon>Lactobacillales</taxon>
        <taxon>Enterococcaceae</taxon>
        <taxon>Enterococcus</taxon>
    </lineage>
</organism>
<dbReference type="GO" id="GO:0003677">
    <property type="term" value="F:DNA binding"/>
    <property type="evidence" value="ECO:0007669"/>
    <property type="project" value="InterPro"/>
</dbReference>
<dbReference type="Gene3D" id="1.10.10.60">
    <property type="entry name" value="Homeodomain-like"/>
    <property type="match status" value="1"/>
</dbReference>
<dbReference type="InterPro" id="IPR002514">
    <property type="entry name" value="Transposase_8"/>
</dbReference>
<sequence length="86" mass="10074">MANQRFTDEFKQTIVDLYHAGSSVEQLANEYGMVPQTFYKWINFYTPNDYSDVTEAGFLKLKKEMAQLKEDNNILKKVLIIFAKNK</sequence>
<dbReference type="Pfam" id="PF01527">
    <property type="entry name" value="HTH_Tnp_1"/>
    <property type="match status" value="1"/>
</dbReference>
<dbReference type="STRING" id="1131292.BCR24_13085"/>
<comment type="caution">
    <text evidence="1">The sequence shown here is derived from an EMBL/GenBank/DDBJ whole genome shotgun (WGS) entry which is preliminary data.</text>
</comment>
<reference evidence="2" key="1">
    <citation type="submission" date="2016-09" db="EMBL/GenBank/DDBJ databases">
        <authorList>
            <person name="Gulvik C.A."/>
        </authorList>
    </citation>
    <scope>NUCLEOTIDE SEQUENCE [LARGE SCALE GENOMIC DNA]</scope>
    <source>
        <strain evidence="2">LMG 26676</strain>
    </source>
</reference>
<dbReference type="GO" id="GO:0004803">
    <property type="term" value="F:transposase activity"/>
    <property type="evidence" value="ECO:0007669"/>
    <property type="project" value="InterPro"/>
</dbReference>